<evidence type="ECO:0000256" key="1">
    <source>
        <dbReference type="SAM" id="SignalP"/>
    </source>
</evidence>
<comment type="caution">
    <text evidence="2">The sequence shown here is derived from an EMBL/GenBank/DDBJ whole genome shotgun (WGS) entry which is preliminary data.</text>
</comment>
<accession>A0A5Q4BG04</accession>
<gene>
    <name evidence="2" type="ORF">CSHISOI_09610</name>
</gene>
<feature type="chain" id="PRO_5025051790" description="Lysine-specific metallo-endopeptidase domain-containing protein" evidence="1">
    <location>
        <begin position="22"/>
        <end position="267"/>
    </location>
</feature>
<dbReference type="AlphaFoldDB" id="A0A5Q4BG04"/>
<evidence type="ECO:0008006" key="4">
    <source>
        <dbReference type="Google" id="ProtNLM"/>
    </source>
</evidence>
<proteinExistence type="predicted"/>
<dbReference type="Gene3D" id="3.40.390.10">
    <property type="entry name" value="Collagenase (Catalytic Domain)"/>
    <property type="match status" value="1"/>
</dbReference>
<keyword evidence="3" id="KW-1185">Reference proteome</keyword>
<sequence>MASVFIKFVLLFSLILPFCTACSQSLSTNTNYIYPIEEVLHIRSKQAPDSFYVIDNENNAEWGCSEEQISALKGIVEDAHKLAFAASEALKRRGSKRSAAYKKWLGGPQNRHHTYGFKNLSPTGITYACAASDEEPCYRGYAAAAAENGSNGILGNIFVLCEKVFRYPSHEKMLQAWRIGHEGVYSAGFILLHEAQHMSIVVGKSRRCIDVRNPRADVNNEVTGCYTPDCCATIRSRDKVRNAQNMAFFALEVAANPESNKLQSRGC</sequence>
<organism evidence="2 3">
    <name type="scientific">Colletotrichum shisoi</name>
    <dbReference type="NCBI Taxonomy" id="2078593"/>
    <lineage>
        <taxon>Eukaryota</taxon>
        <taxon>Fungi</taxon>
        <taxon>Dikarya</taxon>
        <taxon>Ascomycota</taxon>
        <taxon>Pezizomycotina</taxon>
        <taxon>Sordariomycetes</taxon>
        <taxon>Hypocreomycetidae</taxon>
        <taxon>Glomerellales</taxon>
        <taxon>Glomerellaceae</taxon>
        <taxon>Colletotrichum</taxon>
        <taxon>Colletotrichum destructivum species complex</taxon>
    </lineage>
</organism>
<dbReference type="GO" id="GO:0008237">
    <property type="term" value="F:metallopeptidase activity"/>
    <property type="evidence" value="ECO:0007669"/>
    <property type="project" value="InterPro"/>
</dbReference>
<dbReference type="OrthoDB" id="4811013at2759"/>
<evidence type="ECO:0000313" key="2">
    <source>
        <dbReference type="EMBL" id="TQN65873.1"/>
    </source>
</evidence>
<feature type="signal peptide" evidence="1">
    <location>
        <begin position="1"/>
        <end position="21"/>
    </location>
</feature>
<protein>
    <recommendedName>
        <fullName evidence="4">Lysine-specific metallo-endopeptidase domain-containing protein</fullName>
    </recommendedName>
</protein>
<reference evidence="2 3" key="1">
    <citation type="journal article" date="2019" name="Sci. Rep.">
        <title>Colletotrichum shisoi sp. nov., an anthracnose pathogen of Perilla frutescens in Japan: molecular phylogenetic, morphological and genomic evidence.</title>
        <authorList>
            <person name="Gan P."/>
            <person name="Tsushima A."/>
            <person name="Hiroyama R."/>
            <person name="Narusaka M."/>
            <person name="Takano Y."/>
            <person name="Narusaka Y."/>
            <person name="Kawaradani M."/>
            <person name="Damm U."/>
            <person name="Shirasu K."/>
        </authorList>
    </citation>
    <scope>NUCLEOTIDE SEQUENCE [LARGE SCALE GENOMIC DNA]</scope>
    <source>
        <strain evidence="2 3">PG-2018a</strain>
    </source>
</reference>
<dbReference type="InterPro" id="IPR024079">
    <property type="entry name" value="MetalloPept_cat_dom_sf"/>
</dbReference>
<dbReference type="EMBL" id="PUHP01001421">
    <property type="protein sequence ID" value="TQN65873.1"/>
    <property type="molecule type" value="Genomic_DNA"/>
</dbReference>
<dbReference type="SUPFAM" id="SSF55486">
    <property type="entry name" value="Metalloproteases ('zincins'), catalytic domain"/>
    <property type="match status" value="1"/>
</dbReference>
<evidence type="ECO:0000313" key="3">
    <source>
        <dbReference type="Proteomes" id="UP000326340"/>
    </source>
</evidence>
<dbReference type="Proteomes" id="UP000326340">
    <property type="component" value="Unassembled WGS sequence"/>
</dbReference>
<keyword evidence="1" id="KW-0732">Signal</keyword>
<name>A0A5Q4BG04_9PEZI</name>